<protein>
    <recommendedName>
        <fullName evidence="3">MBL fold metallo-hydrolase</fullName>
    </recommendedName>
</protein>
<accession>A0ABT8KAM8</accession>
<dbReference type="Proteomes" id="UP001174208">
    <property type="component" value="Unassembled WGS sequence"/>
</dbReference>
<dbReference type="EMBL" id="JAROCF010000001">
    <property type="protein sequence ID" value="MDN4614107.1"/>
    <property type="molecule type" value="Genomic_DNA"/>
</dbReference>
<name>A0ABT8KAM8_9MICO</name>
<dbReference type="RefSeq" id="WP_301210561.1">
    <property type="nucleotide sequence ID" value="NZ_JAROCF010000001.1"/>
</dbReference>
<dbReference type="SUPFAM" id="SSF56281">
    <property type="entry name" value="Metallo-hydrolase/oxidoreductase"/>
    <property type="match status" value="1"/>
</dbReference>
<sequence length="222" mass="24503">MTSHPSLEQLAAGLHATTPPVPLPFMADVELRAFVLEAEQGPVIVYNHPGIDAAADGIRELGTPQRLLINHWHEGMHGTPALDVPAFVHERDRRPTERSMRVDGVFSGRERLGDDLEVIPSLAHTAGTAFYLWDSGEHRYLFPGDSFWVQDGVWRAVLLGESDRAAFLDTVELMRDLDFDALVPWPAQTGRPAIDFVTPEQKEQQLAALRERLLAGASGPTA</sequence>
<evidence type="ECO:0000313" key="2">
    <source>
        <dbReference type="Proteomes" id="UP001174208"/>
    </source>
</evidence>
<keyword evidence="2" id="KW-1185">Reference proteome</keyword>
<evidence type="ECO:0008006" key="3">
    <source>
        <dbReference type="Google" id="ProtNLM"/>
    </source>
</evidence>
<proteinExistence type="predicted"/>
<reference evidence="1" key="1">
    <citation type="submission" date="2023-06" db="EMBL/GenBank/DDBJ databases">
        <title>MT1 and MT2 Draft Genomes of Novel Species.</title>
        <authorList>
            <person name="Venkateswaran K."/>
        </authorList>
    </citation>
    <scope>NUCLEOTIDE SEQUENCE</scope>
    <source>
        <strain evidence="1">F6_8S_P_1B</strain>
    </source>
</reference>
<gene>
    <name evidence="1" type="ORF">P5G50_06535</name>
</gene>
<evidence type="ECO:0000313" key="1">
    <source>
        <dbReference type="EMBL" id="MDN4614107.1"/>
    </source>
</evidence>
<comment type="caution">
    <text evidence="1">The sequence shown here is derived from an EMBL/GenBank/DDBJ whole genome shotgun (WGS) entry which is preliminary data.</text>
</comment>
<dbReference type="Gene3D" id="3.60.15.10">
    <property type="entry name" value="Ribonuclease Z/Hydroxyacylglutathione hydrolase-like"/>
    <property type="match status" value="1"/>
</dbReference>
<dbReference type="InterPro" id="IPR036866">
    <property type="entry name" value="RibonucZ/Hydroxyglut_hydro"/>
</dbReference>
<organism evidence="1 2">
    <name type="scientific">Leifsonia williamsii</name>
    <dbReference type="NCBI Taxonomy" id="3035919"/>
    <lineage>
        <taxon>Bacteria</taxon>
        <taxon>Bacillati</taxon>
        <taxon>Actinomycetota</taxon>
        <taxon>Actinomycetes</taxon>
        <taxon>Micrococcales</taxon>
        <taxon>Microbacteriaceae</taxon>
        <taxon>Leifsonia</taxon>
    </lineage>
</organism>